<gene>
    <name evidence="2" type="ORF">MM415A00639_0016</name>
    <name evidence="1" type="ORF">MM415B00913_0011</name>
</gene>
<accession>A0A6M3KGT5</accession>
<dbReference type="AlphaFoldDB" id="A0A6M3KGT5"/>
<evidence type="ECO:0000313" key="2">
    <source>
        <dbReference type="EMBL" id="QJA80831.1"/>
    </source>
</evidence>
<reference evidence="2" key="1">
    <citation type="submission" date="2020-03" db="EMBL/GenBank/DDBJ databases">
        <title>The deep terrestrial virosphere.</title>
        <authorList>
            <person name="Holmfeldt K."/>
            <person name="Nilsson E."/>
            <person name="Simone D."/>
            <person name="Lopez-Fernandez M."/>
            <person name="Wu X."/>
            <person name="de Brujin I."/>
            <person name="Lundin D."/>
            <person name="Andersson A."/>
            <person name="Bertilsson S."/>
            <person name="Dopson M."/>
        </authorList>
    </citation>
    <scope>NUCLEOTIDE SEQUENCE</scope>
    <source>
        <strain evidence="2">MM415A00639</strain>
        <strain evidence="1">MM415B00913</strain>
    </source>
</reference>
<proteinExistence type="predicted"/>
<dbReference type="EMBL" id="MT142437">
    <property type="protein sequence ID" value="QJA80831.1"/>
    <property type="molecule type" value="Genomic_DNA"/>
</dbReference>
<protein>
    <submittedName>
        <fullName evidence="2">Uncharacterized protein</fullName>
    </submittedName>
</protein>
<evidence type="ECO:0000313" key="1">
    <source>
        <dbReference type="EMBL" id="QJA61613.1"/>
    </source>
</evidence>
<name>A0A6M3KGT5_9ZZZZ</name>
<organism evidence="2">
    <name type="scientific">viral metagenome</name>
    <dbReference type="NCBI Taxonomy" id="1070528"/>
    <lineage>
        <taxon>unclassified sequences</taxon>
        <taxon>metagenomes</taxon>
        <taxon>organismal metagenomes</taxon>
    </lineage>
</organism>
<dbReference type="EMBL" id="MT141447">
    <property type="protein sequence ID" value="QJA61613.1"/>
    <property type="molecule type" value="Genomic_DNA"/>
</dbReference>
<sequence length="242" mass="24201">MSGFRNQENSNDVTLNTSPGVDIGDVTVNNEAGASAVNIQDGGNTITVDGTVDANCTLGAETTKVIGTVNLSSTDNGVLDNIDGNTDYGVVVGGGAEATALRVTLANNSTGLVSVDDGGSTLSVDGTITANLSDTDNAVLDNIDANTGTKVINHGSNLDIDTAAEQITATDFACTHGVLITAGPANDGILYVGLTGVTAGDTAATDGLPIMAGDSAFFPVTNVNLLYAIASAVNQKVFWAAS</sequence>